<comment type="cofactor">
    <cofactor evidence="2">
        <name>Mn(2+)</name>
        <dbReference type="ChEBI" id="CHEBI:29035"/>
    </cofactor>
</comment>
<dbReference type="PROSITE" id="PS01086">
    <property type="entry name" value="RIBUL_P_3_EPIMER_2"/>
    <property type="match status" value="1"/>
</dbReference>
<comment type="catalytic activity">
    <reaction evidence="1 10 11">
        <text>D-ribulose 5-phosphate = D-xylulose 5-phosphate</text>
        <dbReference type="Rhea" id="RHEA:13677"/>
        <dbReference type="ChEBI" id="CHEBI:57737"/>
        <dbReference type="ChEBI" id="CHEBI:58121"/>
        <dbReference type="EC" id="5.1.3.1"/>
    </reaction>
</comment>
<dbReference type="Proteomes" id="UP000830167">
    <property type="component" value="Chromosome"/>
</dbReference>
<dbReference type="InterPro" id="IPR011060">
    <property type="entry name" value="RibuloseP-bd_barrel"/>
</dbReference>
<feature type="active site" description="Proton donor" evidence="10">
    <location>
        <position position="176"/>
    </location>
</feature>
<keyword evidence="13" id="KW-1185">Reference proteome</keyword>
<dbReference type="EC" id="5.1.3.1" evidence="7 10"/>
<evidence type="ECO:0000256" key="5">
    <source>
        <dbReference type="ARBA" id="ARBA00001954"/>
    </source>
</evidence>
<accession>A0ABY4CIF5</accession>
<sequence length="224" mass="23668">MAIQIAPSILSADFAKLAAEIREVEEGGADLIHVDVMDGHFVPNLTIGPLIVSAIRPHTALPLDVHLMITDPDRYIADFATAGADIISVHAEACVHLHRTVQLIKSMGVKASVALNPATPLQVLEHVLPDLDMVLLMTVNPGFGGQAFIPAMLDKIQQLRNILDQKGLQSVPIEVDGGVQAGTARQVVAAGASVLVAGSAVFGKKERRLAIDSIREDSGTSLQS</sequence>
<evidence type="ECO:0000256" key="3">
    <source>
        <dbReference type="ARBA" id="ARBA00001941"/>
    </source>
</evidence>
<dbReference type="Pfam" id="PF00834">
    <property type="entry name" value="Ribul_P_3_epim"/>
    <property type="match status" value="1"/>
</dbReference>
<feature type="binding site" evidence="10">
    <location>
        <position position="35"/>
    </location>
    <ligand>
        <name>a divalent metal cation</name>
        <dbReference type="ChEBI" id="CHEBI:60240"/>
    </ligand>
</feature>
<organism evidence="12 13">
    <name type="scientific">Fodinisporobacter ferrooxydans</name>
    <dbReference type="NCBI Taxonomy" id="2901836"/>
    <lineage>
        <taxon>Bacteria</taxon>
        <taxon>Bacillati</taxon>
        <taxon>Bacillota</taxon>
        <taxon>Bacilli</taxon>
        <taxon>Bacillales</taxon>
        <taxon>Alicyclobacillaceae</taxon>
        <taxon>Fodinisporobacter</taxon>
    </lineage>
</organism>
<comment type="cofactor">
    <cofactor evidence="5">
        <name>Fe(2+)</name>
        <dbReference type="ChEBI" id="CHEBI:29033"/>
    </cofactor>
</comment>
<feature type="binding site" evidence="10">
    <location>
        <position position="8"/>
    </location>
    <ligand>
        <name>substrate</name>
    </ligand>
</feature>
<feature type="binding site" evidence="10">
    <location>
        <begin position="176"/>
        <end position="178"/>
    </location>
    <ligand>
        <name>substrate</name>
    </ligand>
</feature>
<comment type="similarity">
    <text evidence="6 10 11">Belongs to the ribulose-phosphate 3-epimerase family.</text>
</comment>
<dbReference type="PIRSF" id="PIRSF001461">
    <property type="entry name" value="RPE"/>
    <property type="match status" value="1"/>
</dbReference>
<proteinExistence type="inferred from homology"/>
<feature type="binding site" evidence="10">
    <location>
        <position position="176"/>
    </location>
    <ligand>
        <name>a divalent metal cation</name>
        <dbReference type="ChEBI" id="CHEBI:60240"/>
    </ligand>
</feature>
<dbReference type="NCBIfam" id="NF004076">
    <property type="entry name" value="PRK05581.1-4"/>
    <property type="match status" value="1"/>
</dbReference>
<dbReference type="EMBL" id="CP089291">
    <property type="protein sequence ID" value="UOF89206.1"/>
    <property type="molecule type" value="Genomic_DNA"/>
</dbReference>
<feature type="binding site" evidence="10">
    <location>
        <begin position="198"/>
        <end position="199"/>
    </location>
    <ligand>
        <name>substrate</name>
    </ligand>
</feature>
<evidence type="ECO:0000256" key="1">
    <source>
        <dbReference type="ARBA" id="ARBA00001782"/>
    </source>
</evidence>
<evidence type="ECO:0000256" key="4">
    <source>
        <dbReference type="ARBA" id="ARBA00001947"/>
    </source>
</evidence>
<name>A0ABY4CIF5_9BACL</name>
<dbReference type="InterPro" id="IPR013785">
    <property type="entry name" value="Aldolase_TIM"/>
</dbReference>
<dbReference type="SUPFAM" id="SSF51366">
    <property type="entry name" value="Ribulose-phoshate binding barrel"/>
    <property type="match status" value="1"/>
</dbReference>
<evidence type="ECO:0000256" key="2">
    <source>
        <dbReference type="ARBA" id="ARBA00001936"/>
    </source>
</evidence>
<feature type="binding site" evidence="10">
    <location>
        <begin position="142"/>
        <end position="145"/>
    </location>
    <ligand>
        <name>substrate</name>
    </ligand>
</feature>
<dbReference type="NCBIfam" id="TIGR01163">
    <property type="entry name" value="rpe"/>
    <property type="match status" value="1"/>
</dbReference>
<evidence type="ECO:0000256" key="10">
    <source>
        <dbReference type="HAMAP-Rule" id="MF_02227"/>
    </source>
</evidence>
<feature type="binding site" evidence="10">
    <location>
        <position position="33"/>
    </location>
    <ligand>
        <name>a divalent metal cation</name>
        <dbReference type="ChEBI" id="CHEBI:60240"/>
    </ligand>
</feature>
<comment type="cofactor">
    <cofactor evidence="3">
        <name>Co(2+)</name>
        <dbReference type="ChEBI" id="CHEBI:48828"/>
    </cofactor>
</comment>
<evidence type="ECO:0000256" key="11">
    <source>
        <dbReference type="PIRNR" id="PIRNR001461"/>
    </source>
</evidence>
<keyword evidence="9 10" id="KW-0413">Isomerase</keyword>
<evidence type="ECO:0000256" key="8">
    <source>
        <dbReference type="ARBA" id="ARBA00022723"/>
    </source>
</evidence>
<keyword evidence="10 11" id="KW-0119">Carbohydrate metabolism</keyword>
<evidence type="ECO:0000256" key="7">
    <source>
        <dbReference type="ARBA" id="ARBA00013188"/>
    </source>
</evidence>
<feature type="binding site" evidence="10">
    <location>
        <position position="66"/>
    </location>
    <ligand>
        <name>a divalent metal cation</name>
        <dbReference type="ChEBI" id="CHEBI:60240"/>
    </ligand>
</feature>
<dbReference type="InterPro" id="IPR026019">
    <property type="entry name" value="Ribul_P_3_epim"/>
</dbReference>
<gene>
    <name evidence="10 12" type="primary">rpe</name>
    <name evidence="12" type="ORF">LSG31_14950</name>
</gene>
<dbReference type="GO" id="GO:0004750">
    <property type="term" value="F:D-ribulose-phosphate 3-epimerase activity"/>
    <property type="evidence" value="ECO:0007669"/>
    <property type="project" value="UniProtKB-EC"/>
</dbReference>
<feature type="active site" description="Proton acceptor" evidence="10">
    <location>
        <position position="35"/>
    </location>
</feature>
<evidence type="ECO:0000313" key="12">
    <source>
        <dbReference type="EMBL" id="UOF89206.1"/>
    </source>
</evidence>
<evidence type="ECO:0000313" key="13">
    <source>
        <dbReference type="Proteomes" id="UP000830167"/>
    </source>
</evidence>
<evidence type="ECO:0000256" key="6">
    <source>
        <dbReference type="ARBA" id="ARBA00009541"/>
    </source>
</evidence>
<dbReference type="PANTHER" id="PTHR11749">
    <property type="entry name" value="RIBULOSE-5-PHOSPHATE-3-EPIMERASE"/>
    <property type="match status" value="1"/>
</dbReference>
<comment type="cofactor">
    <cofactor evidence="10">
        <name>a divalent metal cation</name>
        <dbReference type="ChEBI" id="CHEBI:60240"/>
    </cofactor>
    <text evidence="10">Binds 1 divalent metal cation per subunit.</text>
</comment>
<dbReference type="PROSITE" id="PS01085">
    <property type="entry name" value="RIBUL_P_3_EPIMER_1"/>
    <property type="match status" value="1"/>
</dbReference>
<comment type="cofactor">
    <cofactor evidence="4">
        <name>Zn(2+)</name>
        <dbReference type="ChEBI" id="CHEBI:29105"/>
    </cofactor>
</comment>
<protein>
    <recommendedName>
        <fullName evidence="7 10">Ribulose-phosphate 3-epimerase</fullName>
        <ecNumber evidence="7 10">5.1.3.1</ecNumber>
    </recommendedName>
</protein>
<dbReference type="InterPro" id="IPR000056">
    <property type="entry name" value="Ribul_P_3_epim-like"/>
</dbReference>
<dbReference type="Gene3D" id="3.20.20.70">
    <property type="entry name" value="Aldolase class I"/>
    <property type="match status" value="1"/>
</dbReference>
<dbReference type="HAMAP" id="MF_02227">
    <property type="entry name" value="RPE"/>
    <property type="match status" value="1"/>
</dbReference>
<keyword evidence="8 10" id="KW-0479">Metal-binding</keyword>
<reference evidence="12" key="1">
    <citation type="submission" date="2021-12" db="EMBL/GenBank/DDBJ databases">
        <title>Alicyclobacillaceae gen. nov., sp. nov., isolated from chalcocite enrichment system.</title>
        <authorList>
            <person name="Jiang Z."/>
        </authorList>
    </citation>
    <scope>NUCLEOTIDE SEQUENCE</scope>
    <source>
        <strain evidence="12">MYW30-H2</strain>
    </source>
</reference>
<dbReference type="CDD" id="cd00429">
    <property type="entry name" value="RPE"/>
    <property type="match status" value="1"/>
</dbReference>
<dbReference type="RefSeq" id="WP_347435890.1">
    <property type="nucleotide sequence ID" value="NZ_CP089291.1"/>
</dbReference>
<feature type="binding site" evidence="10">
    <location>
        <position position="66"/>
    </location>
    <ligand>
        <name>substrate</name>
    </ligand>
</feature>
<evidence type="ECO:0000256" key="9">
    <source>
        <dbReference type="ARBA" id="ARBA00023235"/>
    </source>
</evidence>
<comment type="pathway">
    <text evidence="10">Carbohydrate degradation.</text>
</comment>
<comment type="function">
    <text evidence="10">Catalyzes the reversible epimerization of D-ribulose 5-phosphate to D-xylulose 5-phosphate.</text>
</comment>